<evidence type="ECO:0000313" key="5">
    <source>
        <dbReference type="Proteomes" id="UP001057375"/>
    </source>
</evidence>
<comment type="caution">
    <text evidence="3">The sequence shown here is derived from an EMBL/GenBank/DDBJ whole genome shotgun (WGS) entry which is preliminary data.</text>
</comment>
<dbReference type="EMBL" id="BQXS01013765">
    <property type="protein sequence ID" value="GKT29488.1"/>
    <property type="molecule type" value="Genomic_DNA"/>
</dbReference>
<evidence type="ECO:0000313" key="4">
    <source>
        <dbReference type="EMBL" id="GKT29497.1"/>
    </source>
</evidence>
<evidence type="ECO:0000313" key="3">
    <source>
        <dbReference type="EMBL" id="GKT29494.1"/>
    </source>
</evidence>
<name>A0ABQ5KDG3_9EUKA</name>
<gene>
    <name evidence="1" type="ORF">ADUPG1_014089</name>
    <name evidence="2" type="ORF">ADUPG1_014090</name>
    <name evidence="3" type="ORF">ADUPG1_014091</name>
    <name evidence="4" type="ORF">ADUPG1_014092</name>
</gene>
<reference evidence="3" key="1">
    <citation type="submission" date="2022-03" db="EMBL/GenBank/DDBJ databases">
        <title>Draft genome sequence of Aduncisulcus paluster, a free-living microaerophilic Fornicata.</title>
        <authorList>
            <person name="Yuyama I."/>
            <person name="Kume K."/>
            <person name="Tamura T."/>
            <person name="Inagaki Y."/>
            <person name="Hashimoto T."/>
        </authorList>
    </citation>
    <scope>NUCLEOTIDE SEQUENCE</scope>
    <source>
        <strain evidence="3">NY0171</strain>
    </source>
</reference>
<dbReference type="EMBL" id="BQXS01013767">
    <property type="protein sequence ID" value="GKT29494.1"/>
    <property type="molecule type" value="Genomic_DNA"/>
</dbReference>
<organism evidence="3 5">
    <name type="scientific">Aduncisulcus paluster</name>
    <dbReference type="NCBI Taxonomy" id="2918883"/>
    <lineage>
        <taxon>Eukaryota</taxon>
        <taxon>Metamonada</taxon>
        <taxon>Carpediemonas-like organisms</taxon>
        <taxon>Aduncisulcus</taxon>
    </lineage>
</organism>
<dbReference type="EMBL" id="BQXS01013764">
    <property type="protein sequence ID" value="GKT29485.1"/>
    <property type="molecule type" value="Genomic_DNA"/>
</dbReference>
<sequence length="31" mass="3357">LSSLSLSSLSLSSLSLSSPTRIHYSCEFLLQ</sequence>
<dbReference type="Proteomes" id="UP001057375">
    <property type="component" value="Unassembled WGS sequence"/>
</dbReference>
<evidence type="ECO:0000313" key="2">
    <source>
        <dbReference type="EMBL" id="GKT29488.1"/>
    </source>
</evidence>
<protein>
    <submittedName>
        <fullName evidence="3">Uncharacterized protein</fullName>
    </submittedName>
</protein>
<accession>A0ABQ5KDG3</accession>
<evidence type="ECO:0000313" key="1">
    <source>
        <dbReference type="EMBL" id="GKT29485.1"/>
    </source>
</evidence>
<dbReference type="EMBL" id="BQXS01013768">
    <property type="protein sequence ID" value="GKT29497.1"/>
    <property type="molecule type" value="Genomic_DNA"/>
</dbReference>
<proteinExistence type="predicted"/>
<feature type="non-terminal residue" evidence="3">
    <location>
        <position position="1"/>
    </location>
</feature>
<keyword evidence="5" id="KW-1185">Reference proteome</keyword>